<feature type="domain" description="Peptidase C14 caspase" evidence="4">
    <location>
        <begin position="93"/>
        <end position="350"/>
    </location>
</feature>
<dbReference type="Gene3D" id="3.40.50.1460">
    <property type="match status" value="1"/>
</dbReference>
<comment type="caution">
    <text evidence="5">The sequence shown here is derived from an EMBL/GenBank/DDBJ whole genome shotgun (WGS) entry which is preliminary data.</text>
</comment>
<keyword evidence="2" id="KW-0788">Thiol protease</keyword>
<keyword evidence="6" id="KW-1185">Reference proteome</keyword>
<evidence type="ECO:0000256" key="1">
    <source>
        <dbReference type="ARBA" id="ARBA00022703"/>
    </source>
</evidence>
<evidence type="ECO:0000313" key="5">
    <source>
        <dbReference type="EMBL" id="TEB26421.1"/>
    </source>
</evidence>
<evidence type="ECO:0000256" key="2">
    <source>
        <dbReference type="ARBA" id="ARBA00022807"/>
    </source>
</evidence>
<dbReference type="GO" id="GO:0006508">
    <property type="term" value="P:proteolysis"/>
    <property type="evidence" value="ECO:0007669"/>
    <property type="project" value="InterPro"/>
</dbReference>
<feature type="region of interest" description="Disordered" evidence="3">
    <location>
        <begin position="1"/>
        <end position="37"/>
    </location>
</feature>
<reference evidence="5 6" key="1">
    <citation type="journal article" date="2019" name="Nat. Ecol. Evol.">
        <title>Megaphylogeny resolves global patterns of mushroom evolution.</title>
        <authorList>
            <person name="Varga T."/>
            <person name="Krizsan K."/>
            <person name="Foldi C."/>
            <person name="Dima B."/>
            <person name="Sanchez-Garcia M."/>
            <person name="Sanchez-Ramirez S."/>
            <person name="Szollosi G.J."/>
            <person name="Szarkandi J.G."/>
            <person name="Papp V."/>
            <person name="Albert L."/>
            <person name="Andreopoulos W."/>
            <person name="Angelini C."/>
            <person name="Antonin V."/>
            <person name="Barry K.W."/>
            <person name="Bougher N.L."/>
            <person name="Buchanan P."/>
            <person name="Buyck B."/>
            <person name="Bense V."/>
            <person name="Catcheside P."/>
            <person name="Chovatia M."/>
            <person name="Cooper J."/>
            <person name="Damon W."/>
            <person name="Desjardin D."/>
            <person name="Finy P."/>
            <person name="Geml J."/>
            <person name="Haridas S."/>
            <person name="Hughes K."/>
            <person name="Justo A."/>
            <person name="Karasinski D."/>
            <person name="Kautmanova I."/>
            <person name="Kiss B."/>
            <person name="Kocsube S."/>
            <person name="Kotiranta H."/>
            <person name="LaButti K.M."/>
            <person name="Lechner B.E."/>
            <person name="Liimatainen K."/>
            <person name="Lipzen A."/>
            <person name="Lukacs Z."/>
            <person name="Mihaltcheva S."/>
            <person name="Morgado L.N."/>
            <person name="Niskanen T."/>
            <person name="Noordeloos M.E."/>
            <person name="Ohm R.A."/>
            <person name="Ortiz-Santana B."/>
            <person name="Ovrebo C."/>
            <person name="Racz N."/>
            <person name="Riley R."/>
            <person name="Savchenko A."/>
            <person name="Shiryaev A."/>
            <person name="Soop K."/>
            <person name="Spirin V."/>
            <person name="Szebenyi C."/>
            <person name="Tomsovsky M."/>
            <person name="Tulloss R.E."/>
            <person name="Uehling J."/>
            <person name="Grigoriev I.V."/>
            <person name="Vagvolgyi C."/>
            <person name="Papp T."/>
            <person name="Martin F.M."/>
            <person name="Miettinen O."/>
            <person name="Hibbett D.S."/>
            <person name="Nagy L.G."/>
        </authorList>
    </citation>
    <scope>NUCLEOTIDE SEQUENCE [LARGE SCALE GENOMIC DNA]</scope>
    <source>
        <strain evidence="5 6">FP101781</strain>
    </source>
</reference>
<evidence type="ECO:0000313" key="6">
    <source>
        <dbReference type="Proteomes" id="UP000298030"/>
    </source>
</evidence>
<dbReference type="InterPro" id="IPR029030">
    <property type="entry name" value="Caspase-like_dom_sf"/>
</dbReference>
<keyword evidence="1" id="KW-0053">Apoptosis</keyword>
<protein>
    <recommendedName>
        <fullName evidence="4">Peptidase C14 caspase domain-containing protein</fullName>
    </recommendedName>
</protein>
<keyword evidence="2" id="KW-0645">Protease</keyword>
<feature type="compositionally biased region" description="Polar residues" evidence="3">
    <location>
        <begin position="1"/>
        <end position="10"/>
    </location>
</feature>
<dbReference type="OrthoDB" id="3223806at2759"/>
<organism evidence="5 6">
    <name type="scientific">Coprinellus micaceus</name>
    <name type="common">Glistening ink-cap mushroom</name>
    <name type="synonym">Coprinus micaceus</name>
    <dbReference type="NCBI Taxonomy" id="71717"/>
    <lineage>
        <taxon>Eukaryota</taxon>
        <taxon>Fungi</taxon>
        <taxon>Dikarya</taxon>
        <taxon>Basidiomycota</taxon>
        <taxon>Agaricomycotina</taxon>
        <taxon>Agaricomycetes</taxon>
        <taxon>Agaricomycetidae</taxon>
        <taxon>Agaricales</taxon>
        <taxon>Agaricineae</taxon>
        <taxon>Psathyrellaceae</taxon>
        <taxon>Coprinellus</taxon>
    </lineage>
</organism>
<dbReference type="GO" id="GO:0006915">
    <property type="term" value="P:apoptotic process"/>
    <property type="evidence" value="ECO:0007669"/>
    <property type="project" value="UniProtKB-KW"/>
</dbReference>
<gene>
    <name evidence="5" type="ORF">FA13DRAFT_1737352</name>
</gene>
<dbReference type="InterPro" id="IPR011600">
    <property type="entry name" value="Pept_C14_caspase"/>
</dbReference>
<dbReference type="EMBL" id="QPFP01000048">
    <property type="protein sequence ID" value="TEB26421.1"/>
    <property type="molecule type" value="Genomic_DNA"/>
</dbReference>
<evidence type="ECO:0000256" key="3">
    <source>
        <dbReference type="SAM" id="MobiDB-lite"/>
    </source>
</evidence>
<dbReference type="Proteomes" id="UP000298030">
    <property type="component" value="Unassembled WGS sequence"/>
</dbReference>
<dbReference type="AlphaFoldDB" id="A0A4Y7SXJ2"/>
<proteinExistence type="predicted"/>
<sequence>MSTRTPQRRSIGQRITARISKFIHPSPSPRSTSPCRRLTRAPNISESAGGSNSTTSLEPAADVFETRTTNTTGAPLTKAQGTRFPEMSSTPIFALIIGNNEYTTYMKSLLYAVADADAIEDFLQKRMALLPSNTISLRNATRQQILEGFLDLEGITDGSKDPCIVIFYAGHGAQGRPPKQWKEYVTGYNVIELLCPSDIGCEGKDGKVVEGIPDKWVGDLLKGLASKRGNNIILILDCCHSASMSRDEGADRGPLRSLLKFLPISADVSILPKRASRESLIENTTRGVCISPMGFGSLSASSHVLLAACGMNGRAHENTNAGHGYFTHALLTFLRNREKRLGEETYLSLINGISMPAWQVPHCTGINRTRPLFNSQAKRWDPAYILCKLAKANILQEDVGEEVVTVTMFAGIVEGIASNDKFYLYQYAPLLGQDNAKGPFAKMIATRVGHTSTVLQHLAGAKNGFMQDTDLAALIVISVEGDDVYLESNDPLINAYVPSLRRLPCKLQRNEPNTIKRVISSWRHFDYHLRREPADEYKFPQIQQIRMELHYLEGVGGQTNEPNVEHVPIGLDLLATDPARVLVSDEHKYRPLGFTLYNDSDTDVYPYLFYFDPTKLTITPWSIVPAGQRMVDAPLRKRSQLAIGYGDSEDDPIYFDFEEGESEHIGFFKVFISCSPANGERVQGVGENPTEPTYEGKWGVKVATIIQIKQEDGR</sequence>
<dbReference type="GO" id="GO:0004197">
    <property type="term" value="F:cysteine-type endopeptidase activity"/>
    <property type="evidence" value="ECO:0007669"/>
    <property type="project" value="InterPro"/>
</dbReference>
<name>A0A4Y7SXJ2_COPMI</name>
<keyword evidence="2" id="KW-0378">Hydrolase</keyword>
<evidence type="ECO:0000259" key="4">
    <source>
        <dbReference type="Pfam" id="PF00656"/>
    </source>
</evidence>
<dbReference type="SUPFAM" id="SSF52129">
    <property type="entry name" value="Caspase-like"/>
    <property type="match status" value="1"/>
</dbReference>
<dbReference type="Pfam" id="PF00656">
    <property type="entry name" value="Peptidase_C14"/>
    <property type="match status" value="1"/>
</dbReference>
<accession>A0A4Y7SXJ2</accession>